<dbReference type="SUPFAM" id="SSF46689">
    <property type="entry name" value="Homeodomain-like"/>
    <property type="match status" value="1"/>
</dbReference>
<reference evidence="11" key="2">
    <citation type="submission" date="2025-08" db="UniProtKB">
        <authorList>
            <consortium name="RefSeq"/>
        </authorList>
    </citation>
    <scope>IDENTIFICATION</scope>
    <source>
        <tissue evidence="11">Etiolated seedlings</tissue>
    </source>
</reference>
<dbReference type="PANTHER" id="PTHR44191">
    <property type="entry name" value="TRANSCRIPTION FACTOR KUA1"/>
    <property type="match status" value="1"/>
</dbReference>
<name>A0A1S2YKR0_CICAR</name>
<dbReference type="eggNOG" id="KOG0724">
    <property type="taxonomic scope" value="Eukaryota"/>
</dbReference>
<gene>
    <name evidence="11" type="primary">LOC101490415</name>
</gene>
<feature type="domain" description="Myb-like" evidence="7">
    <location>
        <begin position="82"/>
        <end position="133"/>
    </location>
</feature>
<keyword evidence="2" id="KW-0805">Transcription regulation</keyword>
<keyword evidence="3" id="KW-0238">DNA-binding</keyword>
<dbReference type="InterPro" id="IPR001005">
    <property type="entry name" value="SANT/Myb"/>
</dbReference>
<dbReference type="InterPro" id="IPR009057">
    <property type="entry name" value="Homeodomain-like_sf"/>
</dbReference>
<evidence type="ECO:0000256" key="3">
    <source>
        <dbReference type="ARBA" id="ARBA00023125"/>
    </source>
</evidence>
<dbReference type="PANTHER" id="PTHR44191:SF21">
    <property type="entry name" value="TRANSCRIPTION FACTOR SRM1"/>
    <property type="match status" value="1"/>
</dbReference>
<keyword evidence="5" id="KW-0539">Nucleus</keyword>
<feature type="domain" description="HTH myb-type" evidence="9">
    <location>
        <begin position="81"/>
        <end position="137"/>
    </location>
</feature>
<dbReference type="OrthoDB" id="1434125at2759"/>
<evidence type="ECO:0000256" key="5">
    <source>
        <dbReference type="ARBA" id="ARBA00023242"/>
    </source>
</evidence>
<evidence type="ECO:0000313" key="10">
    <source>
        <dbReference type="Proteomes" id="UP000087171"/>
    </source>
</evidence>
<comment type="subcellular location">
    <subcellularLocation>
        <location evidence="1">Nucleus</location>
    </subcellularLocation>
</comment>
<dbReference type="InterPro" id="IPR006447">
    <property type="entry name" value="Myb_dom_plants"/>
</dbReference>
<dbReference type="AlphaFoldDB" id="A0A1S2YKR0"/>
<dbReference type="Gene3D" id="1.10.10.60">
    <property type="entry name" value="Homeodomain-like"/>
    <property type="match status" value="1"/>
</dbReference>
<dbReference type="KEGG" id="cam:101490415"/>
<keyword evidence="10" id="KW-1185">Reference proteome</keyword>
<proteinExistence type="predicted"/>
<evidence type="ECO:0000313" key="11">
    <source>
        <dbReference type="RefSeq" id="XP_004506261.3"/>
    </source>
</evidence>
<dbReference type="GO" id="GO:0003677">
    <property type="term" value="F:DNA binding"/>
    <property type="evidence" value="ECO:0007669"/>
    <property type="project" value="UniProtKB-KW"/>
</dbReference>
<feature type="region of interest" description="Disordered" evidence="6">
    <location>
        <begin position="70"/>
        <end position="89"/>
    </location>
</feature>
<evidence type="ECO:0000259" key="7">
    <source>
        <dbReference type="PROSITE" id="PS50090"/>
    </source>
</evidence>
<dbReference type="InterPro" id="IPR017930">
    <property type="entry name" value="Myb_dom"/>
</dbReference>
<feature type="region of interest" description="Disordered" evidence="6">
    <location>
        <begin position="136"/>
        <end position="155"/>
    </location>
</feature>
<evidence type="ECO:0000259" key="9">
    <source>
        <dbReference type="PROSITE" id="PS51294"/>
    </source>
</evidence>
<keyword evidence="4" id="KW-0804">Transcription</keyword>
<evidence type="ECO:0000256" key="4">
    <source>
        <dbReference type="ARBA" id="ARBA00023163"/>
    </source>
</evidence>
<evidence type="ECO:0000259" key="8">
    <source>
        <dbReference type="PROSITE" id="PS51293"/>
    </source>
</evidence>
<dbReference type="GO" id="GO:0005634">
    <property type="term" value="C:nucleus"/>
    <property type="evidence" value="ECO:0007669"/>
    <property type="project" value="UniProtKB-SubCell"/>
</dbReference>
<feature type="domain" description="SANT" evidence="8">
    <location>
        <begin position="90"/>
        <end position="137"/>
    </location>
</feature>
<accession>A0A1S2YKR0</accession>
<evidence type="ECO:0000256" key="2">
    <source>
        <dbReference type="ARBA" id="ARBA00023015"/>
    </source>
</evidence>
<dbReference type="GO" id="GO:0006355">
    <property type="term" value="P:regulation of DNA-templated transcription"/>
    <property type="evidence" value="ECO:0007669"/>
    <property type="project" value="UniProtKB-ARBA"/>
</dbReference>
<reference evidence="10" key="1">
    <citation type="journal article" date="2013" name="Nat. Biotechnol.">
        <title>Draft genome sequence of chickpea (Cicer arietinum) provides a resource for trait improvement.</title>
        <authorList>
            <person name="Varshney R.K."/>
            <person name="Song C."/>
            <person name="Saxena R.K."/>
            <person name="Azam S."/>
            <person name="Yu S."/>
            <person name="Sharpe A.G."/>
            <person name="Cannon S."/>
            <person name="Baek J."/>
            <person name="Rosen B.D."/>
            <person name="Tar'an B."/>
            <person name="Millan T."/>
            <person name="Zhang X."/>
            <person name="Ramsay L.D."/>
            <person name="Iwata A."/>
            <person name="Wang Y."/>
            <person name="Nelson W."/>
            <person name="Farmer A.D."/>
            <person name="Gaur P.M."/>
            <person name="Soderlund C."/>
            <person name="Penmetsa R.V."/>
            <person name="Xu C."/>
            <person name="Bharti A.K."/>
            <person name="He W."/>
            <person name="Winter P."/>
            <person name="Zhao S."/>
            <person name="Hane J.K."/>
            <person name="Carrasquilla-Garcia N."/>
            <person name="Condie J.A."/>
            <person name="Upadhyaya H.D."/>
            <person name="Luo M.C."/>
            <person name="Thudi M."/>
            <person name="Gowda C.L."/>
            <person name="Singh N.P."/>
            <person name="Lichtenzveig J."/>
            <person name="Gali K.K."/>
            <person name="Rubio J."/>
            <person name="Nadarajan N."/>
            <person name="Dolezel J."/>
            <person name="Bansal K.C."/>
            <person name="Xu X."/>
            <person name="Edwards D."/>
            <person name="Zhang G."/>
            <person name="Kahl G."/>
            <person name="Gil J."/>
            <person name="Singh K.B."/>
            <person name="Datta S.K."/>
            <person name="Jackson S.A."/>
            <person name="Wang J."/>
            <person name="Cook D.R."/>
        </authorList>
    </citation>
    <scope>NUCLEOTIDE SEQUENCE [LARGE SCALE GENOMIC DNA]</scope>
    <source>
        <strain evidence="10">cv. CDC Frontier</strain>
    </source>
</reference>
<protein>
    <submittedName>
        <fullName evidence="11">Transcription factor DIVARICATA-like</fullName>
    </submittedName>
</protein>
<dbReference type="GO" id="GO:0009751">
    <property type="term" value="P:response to salicylic acid"/>
    <property type="evidence" value="ECO:0007669"/>
    <property type="project" value="TreeGrafter"/>
</dbReference>
<dbReference type="PROSITE" id="PS51294">
    <property type="entry name" value="HTH_MYB"/>
    <property type="match status" value="1"/>
</dbReference>
<evidence type="ECO:0000256" key="6">
    <source>
        <dbReference type="SAM" id="MobiDB-lite"/>
    </source>
</evidence>
<dbReference type="CDD" id="cd00167">
    <property type="entry name" value="SANT"/>
    <property type="match status" value="1"/>
</dbReference>
<dbReference type="PROSITE" id="PS50090">
    <property type="entry name" value="MYB_LIKE"/>
    <property type="match status" value="1"/>
</dbReference>
<dbReference type="InterPro" id="IPR052245">
    <property type="entry name" value="Plant_Stress_Dev_TF"/>
</dbReference>
<feature type="region of interest" description="Disordered" evidence="6">
    <location>
        <begin position="27"/>
        <end position="47"/>
    </location>
</feature>
<dbReference type="PaxDb" id="3827-XP_004506261.1"/>
<dbReference type="NCBIfam" id="TIGR01557">
    <property type="entry name" value="myb_SHAQKYF"/>
    <property type="match status" value="1"/>
</dbReference>
<dbReference type="GO" id="GO:0009739">
    <property type="term" value="P:response to gibberellin"/>
    <property type="evidence" value="ECO:0007669"/>
    <property type="project" value="TreeGrafter"/>
</dbReference>
<sequence length="155" mass="18186">MIKRPKYHFHTTNNMDDIIDPNSIHTMHMSSSRPNQSLSPFQQSHFNYPNSINRNPIDVEFPTCSDYNANLANQNKASPPKKEKKKVKHWTEEEHELFLQGLRLYNKGEWKNIAKHVGTRTSTQVASHAQKHFNRQTLTPEKRKRKSIYDMTLGE</sequence>
<organism evidence="10 11">
    <name type="scientific">Cicer arietinum</name>
    <name type="common">Chickpea</name>
    <name type="synonym">Garbanzo</name>
    <dbReference type="NCBI Taxonomy" id="3827"/>
    <lineage>
        <taxon>Eukaryota</taxon>
        <taxon>Viridiplantae</taxon>
        <taxon>Streptophyta</taxon>
        <taxon>Embryophyta</taxon>
        <taxon>Tracheophyta</taxon>
        <taxon>Spermatophyta</taxon>
        <taxon>Magnoliopsida</taxon>
        <taxon>eudicotyledons</taxon>
        <taxon>Gunneridae</taxon>
        <taxon>Pentapetalae</taxon>
        <taxon>rosids</taxon>
        <taxon>fabids</taxon>
        <taxon>Fabales</taxon>
        <taxon>Fabaceae</taxon>
        <taxon>Papilionoideae</taxon>
        <taxon>50 kb inversion clade</taxon>
        <taxon>NPAAA clade</taxon>
        <taxon>Hologalegina</taxon>
        <taxon>IRL clade</taxon>
        <taxon>Cicereae</taxon>
        <taxon>Cicer</taxon>
    </lineage>
</organism>
<dbReference type="Proteomes" id="UP000087171">
    <property type="component" value="Chromosome Ca6"/>
</dbReference>
<dbReference type="PROSITE" id="PS51293">
    <property type="entry name" value="SANT"/>
    <property type="match status" value="1"/>
</dbReference>
<dbReference type="Pfam" id="PF00249">
    <property type="entry name" value="Myb_DNA-binding"/>
    <property type="match status" value="1"/>
</dbReference>
<dbReference type="InterPro" id="IPR017884">
    <property type="entry name" value="SANT_dom"/>
</dbReference>
<dbReference type="SMART" id="SM00717">
    <property type="entry name" value="SANT"/>
    <property type="match status" value="1"/>
</dbReference>
<dbReference type="RefSeq" id="XP_004506261.3">
    <property type="nucleotide sequence ID" value="XM_004506204.3"/>
</dbReference>
<evidence type="ECO:0000256" key="1">
    <source>
        <dbReference type="ARBA" id="ARBA00004123"/>
    </source>
</evidence>